<gene>
    <name evidence="1" type="ORF">PARMNEM_LOCUS18073</name>
</gene>
<proteinExistence type="predicted"/>
<dbReference type="SUPFAM" id="SSF57903">
    <property type="entry name" value="FYVE/PHD zinc finger"/>
    <property type="match status" value="1"/>
</dbReference>
<evidence type="ECO:0000313" key="1">
    <source>
        <dbReference type="EMBL" id="CAK1599170.1"/>
    </source>
</evidence>
<organism evidence="1 2">
    <name type="scientific">Parnassius mnemosyne</name>
    <name type="common">clouded apollo</name>
    <dbReference type="NCBI Taxonomy" id="213953"/>
    <lineage>
        <taxon>Eukaryota</taxon>
        <taxon>Metazoa</taxon>
        <taxon>Ecdysozoa</taxon>
        <taxon>Arthropoda</taxon>
        <taxon>Hexapoda</taxon>
        <taxon>Insecta</taxon>
        <taxon>Pterygota</taxon>
        <taxon>Neoptera</taxon>
        <taxon>Endopterygota</taxon>
        <taxon>Lepidoptera</taxon>
        <taxon>Glossata</taxon>
        <taxon>Ditrysia</taxon>
        <taxon>Papilionoidea</taxon>
        <taxon>Papilionidae</taxon>
        <taxon>Parnassiinae</taxon>
        <taxon>Parnassini</taxon>
        <taxon>Parnassius</taxon>
        <taxon>Driopa</taxon>
    </lineage>
</organism>
<dbReference type="AlphaFoldDB" id="A0AAV1LW60"/>
<keyword evidence="2" id="KW-1185">Reference proteome</keyword>
<evidence type="ECO:0000313" key="2">
    <source>
        <dbReference type="Proteomes" id="UP001314205"/>
    </source>
</evidence>
<dbReference type="InterPro" id="IPR011011">
    <property type="entry name" value="Znf_FYVE_PHD"/>
</dbReference>
<dbReference type="Proteomes" id="UP001314205">
    <property type="component" value="Unassembled WGS sequence"/>
</dbReference>
<dbReference type="EMBL" id="CAVLGL010000104">
    <property type="protein sequence ID" value="CAK1599170.1"/>
    <property type="molecule type" value="Genomic_DNA"/>
</dbReference>
<accession>A0AAV1LW60</accession>
<reference evidence="1 2" key="1">
    <citation type="submission" date="2023-11" db="EMBL/GenBank/DDBJ databases">
        <authorList>
            <person name="Hedman E."/>
            <person name="Englund M."/>
            <person name="Stromberg M."/>
            <person name="Nyberg Akerstrom W."/>
            <person name="Nylinder S."/>
            <person name="Jareborg N."/>
            <person name="Kallberg Y."/>
            <person name="Kronander E."/>
        </authorList>
    </citation>
    <scope>NUCLEOTIDE SEQUENCE [LARGE SCALE GENOMIC DNA]</scope>
</reference>
<sequence length="133" mass="14614">MTEQVNAYMVWGCCVGELENENYFSSISCNKAFHHACTNCEAALRNSTNWTCPTCSGKSPKPPRDDNAPVRFNSNVTVRGARRQALSSLPTTSCNSLNTDDVRDIVQDVIQNELSTLLTKLNVTITALVGEEL</sequence>
<protein>
    <recommendedName>
        <fullName evidence="3">RING-type domain-containing protein</fullName>
    </recommendedName>
</protein>
<comment type="caution">
    <text evidence="1">The sequence shown here is derived from an EMBL/GenBank/DDBJ whole genome shotgun (WGS) entry which is preliminary data.</text>
</comment>
<name>A0AAV1LW60_9NEOP</name>
<evidence type="ECO:0008006" key="3">
    <source>
        <dbReference type="Google" id="ProtNLM"/>
    </source>
</evidence>